<dbReference type="InterPro" id="IPR020946">
    <property type="entry name" value="Flavin_mOase-like"/>
</dbReference>
<evidence type="ECO:0000256" key="2">
    <source>
        <dbReference type="ARBA" id="ARBA00022630"/>
    </source>
</evidence>
<keyword evidence="5" id="KW-0560">Oxidoreductase</keyword>
<dbReference type="Pfam" id="PF00743">
    <property type="entry name" value="FMO-like"/>
    <property type="match status" value="2"/>
</dbReference>
<dbReference type="PIRSF" id="PIRSF000332">
    <property type="entry name" value="FMO"/>
    <property type="match status" value="1"/>
</dbReference>
<accession>G0VDS2</accession>
<evidence type="ECO:0000313" key="6">
    <source>
        <dbReference type="EMBL" id="CCC69711.1"/>
    </source>
</evidence>
<dbReference type="Proteomes" id="UP000001640">
    <property type="component" value="Chromosome 4"/>
</dbReference>
<dbReference type="InParanoid" id="G0VDS2"/>
<dbReference type="PANTHER" id="PTHR23023">
    <property type="entry name" value="DIMETHYLANILINE MONOOXYGENASE"/>
    <property type="match status" value="1"/>
</dbReference>
<dbReference type="OMA" id="WFGQSHT"/>
<dbReference type="EMBL" id="HE576755">
    <property type="protein sequence ID" value="CCC69711.1"/>
    <property type="molecule type" value="Genomic_DNA"/>
</dbReference>
<dbReference type="InterPro" id="IPR000960">
    <property type="entry name" value="Flavin_mOase"/>
</dbReference>
<name>G0VDS2_NAUCA</name>
<proteinExistence type="inferred from homology"/>
<reference evidence="6 7" key="1">
    <citation type="journal article" date="2011" name="Proc. Natl. Acad. Sci. U.S.A.">
        <title>Evolutionary erosion of yeast sex chromosomes by mating-type switching accidents.</title>
        <authorList>
            <person name="Gordon J.L."/>
            <person name="Armisen D."/>
            <person name="Proux-Wera E."/>
            <person name="Oheigeartaigh S.S."/>
            <person name="Byrne K.P."/>
            <person name="Wolfe K.H."/>
        </authorList>
    </citation>
    <scope>NUCLEOTIDE SEQUENCE [LARGE SCALE GENOMIC DNA]</scope>
    <source>
        <strain evidence="7">ATCC 76901 / BCRC 22586 / CBS 4309 / NBRC 1992 / NRRL Y-12630</strain>
    </source>
</reference>
<keyword evidence="2" id="KW-0285">Flavoprotein</keyword>
<dbReference type="InterPro" id="IPR050346">
    <property type="entry name" value="FMO-like"/>
</dbReference>
<keyword evidence="4" id="KW-0521">NADP</keyword>
<dbReference type="AlphaFoldDB" id="G0VDS2"/>
<evidence type="ECO:0000256" key="4">
    <source>
        <dbReference type="ARBA" id="ARBA00022857"/>
    </source>
</evidence>
<dbReference type="SUPFAM" id="SSF51905">
    <property type="entry name" value="FAD/NAD(P)-binding domain"/>
    <property type="match status" value="1"/>
</dbReference>
<gene>
    <name evidence="6" type="primary">NCAS0D01300</name>
    <name evidence="6" type="ordered locus">NCAS_0D01300</name>
</gene>
<dbReference type="HOGENOM" id="CLU_006909_5_0_1"/>
<dbReference type="InterPro" id="IPR036188">
    <property type="entry name" value="FAD/NAD-bd_sf"/>
</dbReference>
<dbReference type="eggNOG" id="KOG1399">
    <property type="taxonomic scope" value="Eukaryota"/>
</dbReference>
<evidence type="ECO:0000313" key="7">
    <source>
        <dbReference type="Proteomes" id="UP000001640"/>
    </source>
</evidence>
<dbReference type="FunCoup" id="G0VDS2">
    <property type="interactions" value="697"/>
</dbReference>
<dbReference type="Gene3D" id="3.50.50.60">
    <property type="entry name" value="FAD/NAD(P)-binding domain"/>
    <property type="match status" value="2"/>
</dbReference>
<dbReference type="GO" id="GO:0005789">
    <property type="term" value="C:endoplasmic reticulum membrane"/>
    <property type="evidence" value="ECO:0007669"/>
    <property type="project" value="EnsemblFungi"/>
</dbReference>
<dbReference type="GO" id="GO:0004499">
    <property type="term" value="F:N,N-dimethylaniline monooxygenase activity"/>
    <property type="evidence" value="ECO:0007669"/>
    <property type="project" value="EnsemblFungi"/>
</dbReference>
<organism evidence="6 7">
    <name type="scientific">Naumovozyma castellii</name>
    <name type="common">Yeast</name>
    <name type="synonym">Saccharomyces castellii</name>
    <dbReference type="NCBI Taxonomy" id="27288"/>
    <lineage>
        <taxon>Eukaryota</taxon>
        <taxon>Fungi</taxon>
        <taxon>Dikarya</taxon>
        <taxon>Ascomycota</taxon>
        <taxon>Saccharomycotina</taxon>
        <taxon>Saccharomycetes</taxon>
        <taxon>Saccharomycetales</taxon>
        <taxon>Saccharomycetaceae</taxon>
        <taxon>Naumovozyma</taxon>
    </lineage>
</organism>
<dbReference type="PRINTS" id="PR00370">
    <property type="entry name" value="FMOXYGENASE"/>
</dbReference>
<protein>
    <recommendedName>
        <fullName evidence="8">FAD/NAD(P)-binding domain-containing protein</fullName>
    </recommendedName>
</protein>
<keyword evidence="3" id="KW-0274">FAD</keyword>
<evidence type="ECO:0000256" key="5">
    <source>
        <dbReference type="ARBA" id="ARBA00023002"/>
    </source>
</evidence>
<dbReference type="STRING" id="1064592.G0VDS2"/>
<comment type="similarity">
    <text evidence="1">Belongs to the FMO family.</text>
</comment>
<sequence length="438" mass="49777">MTKKLAIIGAGPGGLATARVFLENTSDYDITIFEKNAGVGGLWYYPENDRNGRVMYDNLETNLDKRLMQFSGFPFEEKVRKFPLRQDVWKYLEDYYQTFIAKNGRVHLHFNTEVKSLEKANDWIVKTIEVNDNNNKDKVEKVYDFDYVVVANGHFTVPFFPKPVPGFKEWLENKAVLHASEFQNGLFAKGKNVVVVGNGSSGTDIANQLSTLSDKVYNSINKEVVSEEDHSPDDLFKTIPRIQSVDWSKHSVTLVDGEVIEGIDYLLYATGYYYDFPFVLEPEKRAALLGNETEQHSLHVGSLWKQLIYAKDSSLAFSLIPLGIVPFPLAELQASVIAKVFNGKIKVNPDSKNETNKKYDTGEDIAYYRDLQSILDKNGGAEDPLQPVKWDAALEKLRYDSANDKVERNKILFHYAAQLRRQHEPYGIPDVTYTASKL</sequence>
<dbReference type="GO" id="GO:0006457">
    <property type="term" value="P:protein folding"/>
    <property type="evidence" value="ECO:0007669"/>
    <property type="project" value="EnsemblFungi"/>
</dbReference>
<dbReference type="GO" id="GO:0050661">
    <property type="term" value="F:NADP binding"/>
    <property type="evidence" value="ECO:0007669"/>
    <property type="project" value="InterPro"/>
</dbReference>
<dbReference type="OrthoDB" id="66881at2759"/>
<dbReference type="KEGG" id="ncs:NCAS_0D01300"/>
<dbReference type="GeneID" id="96903319"/>
<dbReference type="RefSeq" id="XP_003676074.1">
    <property type="nucleotide sequence ID" value="XM_003676026.1"/>
</dbReference>
<dbReference type="GO" id="GO:0050660">
    <property type="term" value="F:flavin adenine dinucleotide binding"/>
    <property type="evidence" value="ECO:0007669"/>
    <property type="project" value="InterPro"/>
</dbReference>
<evidence type="ECO:0000256" key="3">
    <source>
        <dbReference type="ARBA" id="ARBA00022827"/>
    </source>
</evidence>
<reference key="2">
    <citation type="submission" date="2011-08" db="EMBL/GenBank/DDBJ databases">
        <title>Genome sequence of Naumovozyma castellii.</title>
        <authorList>
            <person name="Gordon J.L."/>
            <person name="Armisen D."/>
            <person name="Proux-Wera E."/>
            <person name="OhEigeartaigh S.S."/>
            <person name="Byrne K.P."/>
            <person name="Wolfe K.H."/>
        </authorList>
    </citation>
    <scope>NUCLEOTIDE SEQUENCE</scope>
    <source>
        <strain>Type strain:CBS 4309</strain>
    </source>
</reference>
<keyword evidence="7" id="KW-1185">Reference proteome</keyword>
<evidence type="ECO:0008006" key="8">
    <source>
        <dbReference type="Google" id="ProtNLM"/>
    </source>
</evidence>
<evidence type="ECO:0000256" key="1">
    <source>
        <dbReference type="ARBA" id="ARBA00009183"/>
    </source>
</evidence>